<dbReference type="Pfam" id="PF03948">
    <property type="entry name" value="Ribosomal_L9_C"/>
    <property type="match status" value="1"/>
</dbReference>
<dbReference type="SUPFAM" id="SSF55658">
    <property type="entry name" value="L9 N-domain-like"/>
    <property type="match status" value="1"/>
</dbReference>
<dbReference type="InterPro" id="IPR000244">
    <property type="entry name" value="Ribosomal_bL9"/>
</dbReference>
<evidence type="ECO:0000313" key="10">
    <source>
        <dbReference type="Proteomes" id="UP000265419"/>
    </source>
</evidence>
<dbReference type="InterPro" id="IPR036791">
    <property type="entry name" value="Ribosomal_bL9_C_sf"/>
</dbReference>
<comment type="function">
    <text evidence="7">Binds to the 23S rRNA.</text>
</comment>
<dbReference type="GO" id="GO:1990904">
    <property type="term" value="C:ribonucleoprotein complex"/>
    <property type="evidence" value="ECO:0007669"/>
    <property type="project" value="UniProtKB-KW"/>
</dbReference>
<gene>
    <name evidence="7" type="primary">rplI</name>
    <name evidence="9" type="ORF">DWB68_14045</name>
</gene>
<dbReference type="HAMAP" id="MF_00503">
    <property type="entry name" value="Ribosomal_bL9"/>
    <property type="match status" value="1"/>
</dbReference>
<dbReference type="RefSeq" id="WP_119425745.1">
    <property type="nucleotide sequence ID" value="NZ_QQXK01000034.1"/>
</dbReference>
<dbReference type="Proteomes" id="UP000265419">
    <property type="component" value="Unassembled WGS sequence"/>
</dbReference>
<evidence type="ECO:0000313" key="9">
    <source>
        <dbReference type="EMBL" id="RII41189.1"/>
    </source>
</evidence>
<evidence type="ECO:0000256" key="2">
    <source>
        <dbReference type="ARBA" id="ARBA00022730"/>
    </source>
</evidence>
<sequence>MAKLILTHEVTGLGTAGDIVDVKNGFARNYLIPRGFAITWTKGGEKEIENIKAARAVRAVANLEEAQRIAAGLASTPVNITVKAGEAGRLFGTVKQADVAAAIEAAGLGKVDKRNIEIAQVIKSTGNYAATVRLHEDVLANIDLQIVAEKSKKKSSKK</sequence>
<reference evidence="9 10" key="1">
    <citation type="submission" date="2018-07" db="EMBL/GenBank/DDBJ databases">
        <title>Arthrobacter sp. nov., isolated from raw cow's milk with high bacterial count.</title>
        <authorList>
            <person name="Hahne J."/>
            <person name="Isele D."/>
            <person name="Lipski A."/>
        </authorList>
    </citation>
    <scope>NUCLEOTIDE SEQUENCE [LARGE SCALE GENOMIC DNA]</scope>
    <source>
        <strain evidence="9 10">JZ R-35</strain>
    </source>
</reference>
<keyword evidence="10" id="KW-1185">Reference proteome</keyword>
<dbReference type="GO" id="GO:0003735">
    <property type="term" value="F:structural constituent of ribosome"/>
    <property type="evidence" value="ECO:0007669"/>
    <property type="project" value="InterPro"/>
</dbReference>
<evidence type="ECO:0000256" key="7">
    <source>
        <dbReference type="HAMAP-Rule" id="MF_00503"/>
    </source>
</evidence>
<keyword evidence="4 7" id="KW-0689">Ribosomal protein</keyword>
<dbReference type="GO" id="GO:0005840">
    <property type="term" value="C:ribosome"/>
    <property type="evidence" value="ECO:0007669"/>
    <property type="project" value="UniProtKB-KW"/>
</dbReference>
<dbReference type="GO" id="GO:0006412">
    <property type="term" value="P:translation"/>
    <property type="evidence" value="ECO:0007669"/>
    <property type="project" value="UniProtKB-UniRule"/>
</dbReference>
<evidence type="ECO:0000256" key="3">
    <source>
        <dbReference type="ARBA" id="ARBA00022884"/>
    </source>
</evidence>
<evidence type="ECO:0000256" key="6">
    <source>
        <dbReference type="ARBA" id="ARBA00035292"/>
    </source>
</evidence>
<dbReference type="NCBIfam" id="TIGR00158">
    <property type="entry name" value="L9"/>
    <property type="match status" value="1"/>
</dbReference>
<organism evidence="9 10">
    <name type="scientific">Galactobacter valiniphilus</name>
    <dbReference type="NCBI Taxonomy" id="2676122"/>
    <lineage>
        <taxon>Bacteria</taxon>
        <taxon>Bacillati</taxon>
        <taxon>Actinomycetota</taxon>
        <taxon>Actinomycetes</taxon>
        <taxon>Micrococcales</taxon>
        <taxon>Micrococcaceae</taxon>
        <taxon>Galactobacter</taxon>
    </lineage>
</organism>
<evidence type="ECO:0000256" key="5">
    <source>
        <dbReference type="ARBA" id="ARBA00023274"/>
    </source>
</evidence>
<dbReference type="AlphaFoldDB" id="A0A399JAG3"/>
<comment type="similarity">
    <text evidence="1 7">Belongs to the bacterial ribosomal protein bL9 family.</text>
</comment>
<keyword evidence="2 7" id="KW-0699">rRNA-binding</keyword>
<comment type="caution">
    <text evidence="9">The sequence shown here is derived from an EMBL/GenBank/DDBJ whole genome shotgun (WGS) entry which is preliminary data.</text>
</comment>
<evidence type="ECO:0000259" key="8">
    <source>
        <dbReference type="PROSITE" id="PS00651"/>
    </source>
</evidence>
<evidence type="ECO:0000256" key="4">
    <source>
        <dbReference type="ARBA" id="ARBA00022980"/>
    </source>
</evidence>
<dbReference type="EMBL" id="QQXK01000034">
    <property type="protein sequence ID" value="RII41189.1"/>
    <property type="molecule type" value="Genomic_DNA"/>
</dbReference>
<dbReference type="PANTHER" id="PTHR21368">
    <property type="entry name" value="50S RIBOSOMAL PROTEIN L9"/>
    <property type="match status" value="1"/>
</dbReference>
<dbReference type="Pfam" id="PF01281">
    <property type="entry name" value="Ribosomal_L9_N"/>
    <property type="match status" value="1"/>
</dbReference>
<keyword evidence="5 7" id="KW-0687">Ribonucleoprotein</keyword>
<dbReference type="FunFam" id="3.40.5.10:FF:000003">
    <property type="entry name" value="50S ribosomal protein L9"/>
    <property type="match status" value="1"/>
</dbReference>
<evidence type="ECO:0000256" key="1">
    <source>
        <dbReference type="ARBA" id="ARBA00010605"/>
    </source>
</evidence>
<dbReference type="Gene3D" id="3.10.430.100">
    <property type="entry name" value="Ribosomal protein L9, C-terminal domain"/>
    <property type="match status" value="1"/>
</dbReference>
<accession>A0A399JAG3</accession>
<name>A0A399JAG3_9MICC</name>
<keyword evidence="3 7" id="KW-0694">RNA-binding</keyword>
<dbReference type="InterPro" id="IPR020594">
    <property type="entry name" value="Ribosomal_bL9_bac/chp"/>
</dbReference>
<protein>
    <recommendedName>
        <fullName evidence="6 7">Large ribosomal subunit protein bL9</fullName>
    </recommendedName>
</protein>
<dbReference type="InterPro" id="IPR020069">
    <property type="entry name" value="Ribosomal_bL9_C"/>
</dbReference>
<dbReference type="GO" id="GO:0019843">
    <property type="term" value="F:rRNA binding"/>
    <property type="evidence" value="ECO:0007669"/>
    <property type="project" value="UniProtKB-UniRule"/>
</dbReference>
<dbReference type="InterPro" id="IPR009027">
    <property type="entry name" value="Ribosomal_bL9/RNase_H1_N"/>
</dbReference>
<feature type="domain" description="Ribosomal protein L9" evidence="8">
    <location>
        <begin position="14"/>
        <end position="41"/>
    </location>
</feature>
<dbReference type="PROSITE" id="PS00651">
    <property type="entry name" value="RIBOSOMAL_L9"/>
    <property type="match status" value="1"/>
</dbReference>
<dbReference type="InterPro" id="IPR020070">
    <property type="entry name" value="Ribosomal_bL9_N"/>
</dbReference>
<dbReference type="SUPFAM" id="SSF55653">
    <property type="entry name" value="Ribosomal protein L9 C-domain"/>
    <property type="match status" value="1"/>
</dbReference>
<dbReference type="Gene3D" id="3.40.5.10">
    <property type="entry name" value="Ribosomal protein L9, N-terminal domain"/>
    <property type="match status" value="1"/>
</dbReference>
<proteinExistence type="inferred from homology"/>
<dbReference type="InterPro" id="IPR036935">
    <property type="entry name" value="Ribosomal_bL9_N_sf"/>
</dbReference>